<keyword evidence="3" id="KW-1185">Reference proteome</keyword>
<evidence type="ECO:0000313" key="3">
    <source>
        <dbReference type="Proteomes" id="UP001359559"/>
    </source>
</evidence>
<name>A0AAN9K5C0_CLITE</name>
<proteinExistence type="predicted"/>
<dbReference type="EMBL" id="JAYKXN010000002">
    <property type="protein sequence ID" value="KAK7311175.1"/>
    <property type="molecule type" value="Genomic_DNA"/>
</dbReference>
<comment type="caution">
    <text evidence="2">The sequence shown here is derived from an EMBL/GenBank/DDBJ whole genome shotgun (WGS) entry which is preliminary data.</text>
</comment>
<gene>
    <name evidence="2" type="ORF">RJT34_09140</name>
</gene>
<organism evidence="2 3">
    <name type="scientific">Clitoria ternatea</name>
    <name type="common">Butterfly pea</name>
    <dbReference type="NCBI Taxonomy" id="43366"/>
    <lineage>
        <taxon>Eukaryota</taxon>
        <taxon>Viridiplantae</taxon>
        <taxon>Streptophyta</taxon>
        <taxon>Embryophyta</taxon>
        <taxon>Tracheophyta</taxon>
        <taxon>Spermatophyta</taxon>
        <taxon>Magnoliopsida</taxon>
        <taxon>eudicotyledons</taxon>
        <taxon>Gunneridae</taxon>
        <taxon>Pentapetalae</taxon>
        <taxon>rosids</taxon>
        <taxon>fabids</taxon>
        <taxon>Fabales</taxon>
        <taxon>Fabaceae</taxon>
        <taxon>Papilionoideae</taxon>
        <taxon>50 kb inversion clade</taxon>
        <taxon>NPAAA clade</taxon>
        <taxon>indigoferoid/millettioid clade</taxon>
        <taxon>Phaseoleae</taxon>
        <taxon>Clitoria</taxon>
    </lineage>
</organism>
<protein>
    <submittedName>
        <fullName evidence="2">Uncharacterized protein</fullName>
    </submittedName>
</protein>
<accession>A0AAN9K5C0</accession>
<evidence type="ECO:0000313" key="2">
    <source>
        <dbReference type="EMBL" id="KAK7311175.1"/>
    </source>
</evidence>
<dbReference type="Proteomes" id="UP001359559">
    <property type="component" value="Unassembled WGS sequence"/>
</dbReference>
<sequence>MNPFYEFHGGRLFSVVDRRYEVPEDKPYELAPLPEGQNMIPNRVSNEETPELTKNDTTEEPKTIACIVLWVRCNLSKDAPLPL</sequence>
<reference evidence="2 3" key="1">
    <citation type="submission" date="2024-01" db="EMBL/GenBank/DDBJ databases">
        <title>The genomes of 5 underutilized Papilionoideae crops provide insights into root nodulation and disease resistance.</title>
        <authorList>
            <person name="Yuan L."/>
        </authorList>
    </citation>
    <scope>NUCLEOTIDE SEQUENCE [LARGE SCALE GENOMIC DNA]</scope>
    <source>
        <strain evidence="2">LY-2023</strain>
        <tissue evidence="2">Leaf</tissue>
    </source>
</reference>
<feature type="region of interest" description="Disordered" evidence="1">
    <location>
        <begin position="28"/>
        <end position="58"/>
    </location>
</feature>
<evidence type="ECO:0000256" key="1">
    <source>
        <dbReference type="SAM" id="MobiDB-lite"/>
    </source>
</evidence>
<dbReference type="AlphaFoldDB" id="A0AAN9K5C0"/>